<reference evidence="4 5" key="1">
    <citation type="submission" date="2020-08" db="EMBL/GenBank/DDBJ databases">
        <title>Genomic Encyclopedia of Type Strains, Phase III (KMG-III): the genomes of soil and plant-associated and newly described type strains.</title>
        <authorList>
            <person name="Whitman W."/>
        </authorList>
    </citation>
    <scope>NUCLEOTIDE SEQUENCE [LARGE SCALE GENOMIC DNA]</scope>
    <source>
        <strain evidence="4 5">CECT 5862</strain>
    </source>
</reference>
<comment type="caution">
    <text evidence="4">The sequence shown here is derived from an EMBL/GenBank/DDBJ whole genome shotgun (WGS) entry which is preliminary data.</text>
</comment>
<evidence type="ECO:0000313" key="4">
    <source>
        <dbReference type="EMBL" id="MBB3112145.1"/>
    </source>
</evidence>
<keyword evidence="5" id="KW-1185">Reference proteome</keyword>
<dbReference type="PROSITE" id="PS50853">
    <property type="entry name" value="FN3"/>
    <property type="match status" value="1"/>
</dbReference>
<dbReference type="EMBL" id="JACHXK010000010">
    <property type="protein sequence ID" value="MBB3112145.1"/>
    <property type="molecule type" value="Genomic_DNA"/>
</dbReference>
<evidence type="ECO:0000256" key="1">
    <source>
        <dbReference type="ARBA" id="ARBA00022729"/>
    </source>
</evidence>
<dbReference type="Gene3D" id="2.60.120.200">
    <property type="match status" value="1"/>
</dbReference>
<dbReference type="InterPro" id="IPR013320">
    <property type="entry name" value="ConA-like_dom_sf"/>
</dbReference>
<dbReference type="InterPro" id="IPR036116">
    <property type="entry name" value="FN3_sf"/>
</dbReference>
<dbReference type="RefSeq" id="WP_183602114.1">
    <property type="nucleotide sequence ID" value="NZ_JACHXK010000010.1"/>
</dbReference>
<evidence type="ECO:0000313" key="5">
    <source>
        <dbReference type="Proteomes" id="UP000570361"/>
    </source>
</evidence>
<dbReference type="InterPro" id="IPR013783">
    <property type="entry name" value="Ig-like_fold"/>
</dbReference>
<dbReference type="Pfam" id="PF05426">
    <property type="entry name" value="Alginate_lyase"/>
    <property type="match status" value="1"/>
</dbReference>
<dbReference type="InterPro" id="IPR008397">
    <property type="entry name" value="Alginate_lyase_dom"/>
</dbReference>
<dbReference type="AlphaFoldDB" id="A0A7W5B0H1"/>
<dbReference type="Proteomes" id="UP000570361">
    <property type="component" value="Unassembled WGS sequence"/>
</dbReference>
<dbReference type="CDD" id="cd00063">
    <property type="entry name" value="FN3"/>
    <property type="match status" value="1"/>
</dbReference>
<dbReference type="GO" id="GO:0042597">
    <property type="term" value="C:periplasmic space"/>
    <property type="evidence" value="ECO:0007669"/>
    <property type="project" value="InterPro"/>
</dbReference>
<proteinExistence type="predicted"/>
<dbReference type="InterPro" id="IPR003961">
    <property type="entry name" value="FN3_dom"/>
</dbReference>
<dbReference type="Pfam" id="PF00041">
    <property type="entry name" value="fn3"/>
    <property type="match status" value="1"/>
</dbReference>
<accession>A0A7W5B0H1</accession>
<dbReference type="GO" id="GO:0016829">
    <property type="term" value="F:lyase activity"/>
    <property type="evidence" value="ECO:0007669"/>
    <property type="project" value="UniProtKB-KW"/>
</dbReference>
<keyword evidence="2" id="KW-0456">Lyase</keyword>
<dbReference type="InterPro" id="IPR008929">
    <property type="entry name" value="Chondroitin_lyas"/>
</dbReference>
<gene>
    <name evidence="4" type="ORF">FHS18_004223</name>
</gene>
<feature type="domain" description="Fibronectin type-III" evidence="3">
    <location>
        <begin position="390"/>
        <end position="475"/>
    </location>
</feature>
<dbReference type="Gene3D" id="1.50.10.100">
    <property type="entry name" value="Chondroitin AC/alginate lyase"/>
    <property type="match status" value="1"/>
</dbReference>
<protein>
    <submittedName>
        <fullName evidence="4">Chitodextrinase</fullName>
    </submittedName>
</protein>
<sequence length="657" mass="69714">MKRVGKRITGFSLFVTLALLITSIGIVPPKQVQAAAFAHPGILHNAADLTRMINNQNTEPWKSALTAFKTDAKASSSYAMQGPYSTVCRNDSTLSTCTNANYGNSALENDARAAYYNALLWNISGNQAYADKAIQILNGWSSTLTTIAGTDAQLAAGDNGIFLANAGELLRYSNSGWASANITQLENLLTNVFYPQISTVGDANWGGSCLKTMISIAIFTNNQTMFDYAINSFRTNDCAAMTKNIMSTGQISESGRDQVHALGGLGNLIVVAEIAWKQGVDLYGDADNRLLAGSEYWSNYNLGNTQTSYDTTYGRCTMGPWSAINGTGRSATIDWAQNELIYAHYVVRKGMTAPFSTTYMNGMPASDPDTALLTLAYRLGTIADSTKPTAPSGLTATPVSDKLINLSWTAATDNTAVSGYKIYRNGSIVGYSQSTEYTDTGLTASTAYTYSVSAYDAKSNTSNVSNTVTPTTLSSSASQIPFTSQDIGSVGVAGSYSYSGGTYTVKGAGSDIWDKTDQFRFAYLPLKGDRTITARVVSLTNTHSSAKAGVMIRETLLGYGSNVFSAMKPTQAVFQNRTAPGAATSSLTAATVSAPYWVRATRSGNTVTAYISTNGTSWTQTGSSSISAASTVYVGLAVTSHVNTTLTTATFDNVSIQ</sequence>
<dbReference type="SUPFAM" id="SSF49899">
    <property type="entry name" value="Concanavalin A-like lectins/glucanases"/>
    <property type="match status" value="1"/>
</dbReference>
<name>A0A7W5B0H1_9BACL</name>
<keyword evidence="1" id="KW-0732">Signal</keyword>
<evidence type="ECO:0000256" key="2">
    <source>
        <dbReference type="ARBA" id="ARBA00023239"/>
    </source>
</evidence>
<evidence type="ECO:0000259" key="3">
    <source>
        <dbReference type="PROSITE" id="PS50853"/>
    </source>
</evidence>
<dbReference type="SUPFAM" id="SSF48230">
    <property type="entry name" value="Chondroitin AC/alginate lyase"/>
    <property type="match status" value="1"/>
</dbReference>
<dbReference type="SUPFAM" id="SSF49265">
    <property type="entry name" value="Fibronectin type III"/>
    <property type="match status" value="1"/>
</dbReference>
<organism evidence="4 5">
    <name type="scientific">Paenibacillus phyllosphaerae</name>
    <dbReference type="NCBI Taxonomy" id="274593"/>
    <lineage>
        <taxon>Bacteria</taxon>
        <taxon>Bacillati</taxon>
        <taxon>Bacillota</taxon>
        <taxon>Bacilli</taxon>
        <taxon>Bacillales</taxon>
        <taxon>Paenibacillaceae</taxon>
        <taxon>Paenibacillus</taxon>
    </lineage>
</organism>
<dbReference type="Gene3D" id="2.60.40.10">
    <property type="entry name" value="Immunoglobulins"/>
    <property type="match status" value="1"/>
</dbReference>
<dbReference type="SMART" id="SM00060">
    <property type="entry name" value="FN3"/>
    <property type="match status" value="1"/>
</dbReference>